<accession>A0A1M7CPU9</accession>
<evidence type="ECO:0000313" key="2">
    <source>
        <dbReference type="Proteomes" id="UP000184111"/>
    </source>
</evidence>
<dbReference type="OrthoDB" id="4321620at2"/>
<dbReference type="STRING" id="310782.SAMN05216499_105314"/>
<reference evidence="1 2" key="1">
    <citation type="submission" date="2016-11" db="EMBL/GenBank/DDBJ databases">
        <authorList>
            <person name="Jaros S."/>
            <person name="Januszkiewicz K."/>
            <person name="Wedrychowicz H."/>
        </authorList>
    </citation>
    <scope>NUCLEOTIDE SEQUENCE [LARGE SCALE GENOMIC DNA]</scope>
    <source>
        <strain evidence="1 2">CGMCC 4.2025</strain>
    </source>
</reference>
<evidence type="ECO:0000313" key="1">
    <source>
        <dbReference type="EMBL" id="SHL69331.1"/>
    </source>
</evidence>
<dbReference type="RefSeq" id="WP_073496748.1">
    <property type="nucleotide sequence ID" value="NZ_FRBI01000005.1"/>
</dbReference>
<organism evidence="1 2">
    <name type="scientific">Actinacidiphila paucisporea</name>
    <dbReference type="NCBI Taxonomy" id="310782"/>
    <lineage>
        <taxon>Bacteria</taxon>
        <taxon>Bacillati</taxon>
        <taxon>Actinomycetota</taxon>
        <taxon>Actinomycetes</taxon>
        <taxon>Kitasatosporales</taxon>
        <taxon>Streptomycetaceae</taxon>
        <taxon>Actinacidiphila</taxon>
    </lineage>
</organism>
<proteinExistence type="predicted"/>
<name>A0A1M7CPU9_9ACTN</name>
<sequence>MSRPTAGELSDFLSDLAGFRAGGGGDYAALMDRKADLLERIAADMPGDEEAAQTATLARARANDLKAAG</sequence>
<gene>
    <name evidence="1" type="ORF">SAMN05216499_105314</name>
</gene>
<protein>
    <submittedName>
        <fullName evidence="1">Uncharacterized protein</fullName>
    </submittedName>
</protein>
<dbReference type="AlphaFoldDB" id="A0A1M7CPU9"/>
<dbReference type="Proteomes" id="UP000184111">
    <property type="component" value="Unassembled WGS sequence"/>
</dbReference>
<keyword evidence="2" id="KW-1185">Reference proteome</keyword>
<dbReference type="EMBL" id="FRBI01000005">
    <property type="protein sequence ID" value="SHL69331.1"/>
    <property type="molecule type" value="Genomic_DNA"/>
</dbReference>